<dbReference type="Proteomes" id="UP000232003">
    <property type="component" value="Chromosome"/>
</dbReference>
<gene>
    <name evidence="1" type="ORF">COO91_02894</name>
</gene>
<sequence>MGVQKRRLFINTLGLRIFGIDFRYVETSNCNVSTKDLGLN</sequence>
<accession>A0A2K8SQ87</accession>
<name>A0A2K8SQ87_9NOSO</name>
<protein>
    <submittedName>
        <fullName evidence="1">Uncharacterized protein</fullName>
    </submittedName>
</protein>
<reference evidence="1 2" key="1">
    <citation type="submission" date="2017-11" db="EMBL/GenBank/DDBJ databases">
        <title>Complete genome of a free-living desiccation-tolerant cyanobacterium and its photosynthetic adaptation to extreme terrestrial habitat.</title>
        <authorList>
            <person name="Shang J."/>
        </authorList>
    </citation>
    <scope>NUCLEOTIDE SEQUENCE [LARGE SCALE GENOMIC DNA]</scope>
    <source>
        <strain evidence="1 2">CCNUN1</strain>
    </source>
</reference>
<dbReference type="KEGG" id="nfl:COO91_02894"/>
<dbReference type="EMBL" id="CP024785">
    <property type="protein sequence ID" value="AUB36965.1"/>
    <property type="molecule type" value="Genomic_DNA"/>
</dbReference>
<keyword evidence="2" id="KW-1185">Reference proteome</keyword>
<evidence type="ECO:0000313" key="1">
    <source>
        <dbReference type="EMBL" id="AUB36965.1"/>
    </source>
</evidence>
<dbReference type="AlphaFoldDB" id="A0A2K8SQ87"/>
<proteinExistence type="predicted"/>
<organism evidence="1 2">
    <name type="scientific">Nostoc flagelliforme CCNUN1</name>
    <dbReference type="NCBI Taxonomy" id="2038116"/>
    <lineage>
        <taxon>Bacteria</taxon>
        <taxon>Bacillati</taxon>
        <taxon>Cyanobacteriota</taxon>
        <taxon>Cyanophyceae</taxon>
        <taxon>Nostocales</taxon>
        <taxon>Nostocaceae</taxon>
        <taxon>Nostoc</taxon>
    </lineage>
</organism>
<evidence type="ECO:0000313" key="2">
    <source>
        <dbReference type="Proteomes" id="UP000232003"/>
    </source>
</evidence>